<reference evidence="5" key="1">
    <citation type="submission" date="2021-02" db="EMBL/GenBank/DDBJ databases">
        <title>Infant gut strain persistence is associated with maternal origin, phylogeny, and functional potential including surface adhesion and iron acquisition.</title>
        <authorList>
            <person name="Lou Y.C."/>
        </authorList>
    </citation>
    <scope>NUCLEOTIDE SEQUENCE</scope>
    <source>
        <strain evidence="5">L3_101_000M1_dasL3_101_000M1_concoct_87</strain>
    </source>
</reference>
<dbReference type="InterPro" id="IPR009057">
    <property type="entry name" value="Homeodomain-like_sf"/>
</dbReference>
<dbReference type="PROSITE" id="PS01124">
    <property type="entry name" value="HTH_ARAC_FAMILY_2"/>
    <property type="match status" value="1"/>
</dbReference>
<dbReference type="Gene3D" id="1.10.10.60">
    <property type="entry name" value="Homeodomain-like"/>
    <property type="match status" value="2"/>
</dbReference>
<protein>
    <submittedName>
        <fullName evidence="5">Helix-turn-helix transcriptional regulator</fullName>
    </submittedName>
</protein>
<dbReference type="GO" id="GO:0043565">
    <property type="term" value="F:sequence-specific DNA binding"/>
    <property type="evidence" value="ECO:0007669"/>
    <property type="project" value="InterPro"/>
</dbReference>
<accession>A0A943DG38</accession>
<keyword evidence="2" id="KW-0238">DNA-binding</keyword>
<name>A0A943DG38_9FIRM</name>
<dbReference type="SUPFAM" id="SSF51215">
    <property type="entry name" value="Regulatory protein AraC"/>
    <property type="match status" value="1"/>
</dbReference>
<evidence type="ECO:0000313" key="6">
    <source>
        <dbReference type="Proteomes" id="UP000759273"/>
    </source>
</evidence>
<dbReference type="PANTHER" id="PTHR43280:SF2">
    <property type="entry name" value="HTH-TYPE TRANSCRIPTIONAL REGULATOR EXSA"/>
    <property type="match status" value="1"/>
</dbReference>
<dbReference type="InterPro" id="IPR037923">
    <property type="entry name" value="HTH-like"/>
</dbReference>
<dbReference type="InterPro" id="IPR018060">
    <property type="entry name" value="HTH_AraC"/>
</dbReference>
<dbReference type="AlphaFoldDB" id="A0A943DG38"/>
<keyword evidence="1" id="KW-0805">Transcription regulation</keyword>
<dbReference type="GO" id="GO:0003700">
    <property type="term" value="F:DNA-binding transcription factor activity"/>
    <property type="evidence" value="ECO:0007669"/>
    <property type="project" value="InterPro"/>
</dbReference>
<gene>
    <name evidence="5" type="ORF">KHY36_07645</name>
</gene>
<comment type="caution">
    <text evidence="5">The sequence shown here is derived from an EMBL/GenBank/DDBJ whole genome shotgun (WGS) entry which is preliminary data.</text>
</comment>
<dbReference type="InterPro" id="IPR014710">
    <property type="entry name" value="RmlC-like_jellyroll"/>
</dbReference>
<dbReference type="Pfam" id="PF02311">
    <property type="entry name" value="AraC_binding"/>
    <property type="match status" value="1"/>
</dbReference>
<sequence>MYLDDALLYNQGYMISINDLDSPLFYLFDYDSRSFKINMSFQHFHQFHEIHILLSGRASHLIEGDYYTLQPYDIVLLRPSMLHKTEYPSGGDCRRLIINFRVPDDSPALHEMLQSCLQPFGAEVPIYRFTGETRAQAFSHLNNIFTLGKQPMTPLTQQFIHCHFLQFLATVAQHAGESSYEPQELSDSITQKVYAVTSYIHRHYASELSLEYLAEKFFISPYYLSHQFRRVTGFSLINYIQITRVRNAQQLLLYTDMKIADITTSCGFTSFSQFNRVFNKFCHTSPSQFRVNGVVTPITAIPFEKDPSPGSTKV</sequence>
<proteinExistence type="predicted"/>
<dbReference type="SMART" id="SM00342">
    <property type="entry name" value="HTH_ARAC"/>
    <property type="match status" value="1"/>
</dbReference>
<dbReference type="InterPro" id="IPR003313">
    <property type="entry name" value="AraC-bd"/>
</dbReference>
<feature type="domain" description="HTH araC/xylS-type" evidence="4">
    <location>
        <begin position="194"/>
        <end position="292"/>
    </location>
</feature>
<dbReference type="PANTHER" id="PTHR43280">
    <property type="entry name" value="ARAC-FAMILY TRANSCRIPTIONAL REGULATOR"/>
    <property type="match status" value="1"/>
</dbReference>
<organism evidence="5 6">
    <name type="scientific">Subdoligranulum variabile</name>
    <dbReference type="NCBI Taxonomy" id="214851"/>
    <lineage>
        <taxon>Bacteria</taxon>
        <taxon>Bacillati</taxon>
        <taxon>Bacillota</taxon>
        <taxon>Clostridia</taxon>
        <taxon>Eubacteriales</taxon>
        <taxon>Oscillospiraceae</taxon>
        <taxon>Subdoligranulum</taxon>
    </lineage>
</organism>
<evidence type="ECO:0000259" key="4">
    <source>
        <dbReference type="PROSITE" id="PS01124"/>
    </source>
</evidence>
<keyword evidence="3" id="KW-0804">Transcription</keyword>
<evidence type="ECO:0000256" key="3">
    <source>
        <dbReference type="ARBA" id="ARBA00023163"/>
    </source>
</evidence>
<evidence type="ECO:0000256" key="2">
    <source>
        <dbReference type="ARBA" id="ARBA00023125"/>
    </source>
</evidence>
<dbReference type="Gene3D" id="2.60.120.10">
    <property type="entry name" value="Jelly Rolls"/>
    <property type="match status" value="1"/>
</dbReference>
<dbReference type="SUPFAM" id="SSF46689">
    <property type="entry name" value="Homeodomain-like"/>
    <property type="match status" value="2"/>
</dbReference>
<dbReference type="Proteomes" id="UP000759273">
    <property type="component" value="Unassembled WGS sequence"/>
</dbReference>
<dbReference type="Pfam" id="PF12833">
    <property type="entry name" value="HTH_18"/>
    <property type="match status" value="1"/>
</dbReference>
<evidence type="ECO:0000313" key="5">
    <source>
        <dbReference type="EMBL" id="MBS5332384.1"/>
    </source>
</evidence>
<dbReference type="EMBL" id="JAGZGG010000015">
    <property type="protein sequence ID" value="MBS5332384.1"/>
    <property type="molecule type" value="Genomic_DNA"/>
</dbReference>
<evidence type="ECO:0000256" key="1">
    <source>
        <dbReference type="ARBA" id="ARBA00023015"/>
    </source>
</evidence>